<evidence type="ECO:0000313" key="2">
    <source>
        <dbReference type="Proteomes" id="UP000053237"/>
    </source>
</evidence>
<protein>
    <submittedName>
        <fullName evidence="1">Uncharacterized protein</fullName>
    </submittedName>
</protein>
<feature type="non-terminal residue" evidence="1">
    <location>
        <position position="1"/>
    </location>
</feature>
<reference evidence="1 2" key="1">
    <citation type="submission" date="2012-05" db="EMBL/GenBank/DDBJ databases">
        <title>Recombination and specialization in a pathogen metapopulation.</title>
        <authorList>
            <person name="Gardiner A."/>
            <person name="Kemen E."/>
            <person name="Schultz-Larsen T."/>
            <person name="MacLean D."/>
            <person name="Van Oosterhout C."/>
            <person name="Jones J.D.G."/>
        </authorList>
    </citation>
    <scope>NUCLEOTIDE SEQUENCE [LARGE SCALE GENOMIC DNA]</scope>
    <source>
        <strain evidence="1 2">Ac Nc2</strain>
    </source>
</reference>
<dbReference type="EMBL" id="CAIX01000353">
    <property type="protein sequence ID" value="CCI49857.1"/>
    <property type="molecule type" value="Genomic_DNA"/>
</dbReference>
<name>A0A024GT04_9STRA</name>
<gene>
    <name evidence="1" type="ORF">BN9_113210</name>
</gene>
<dbReference type="Proteomes" id="UP000053237">
    <property type="component" value="Unassembled WGS sequence"/>
</dbReference>
<organism evidence="1 2">
    <name type="scientific">Albugo candida</name>
    <dbReference type="NCBI Taxonomy" id="65357"/>
    <lineage>
        <taxon>Eukaryota</taxon>
        <taxon>Sar</taxon>
        <taxon>Stramenopiles</taxon>
        <taxon>Oomycota</taxon>
        <taxon>Peronosporomycetes</taxon>
        <taxon>Albuginales</taxon>
        <taxon>Albuginaceae</taxon>
        <taxon>Albugo</taxon>
    </lineage>
</organism>
<accession>A0A024GT04</accession>
<dbReference type="AlphaFoldDB" id="A0A024GT04"/>
<comment type="caution">
    <text evidence="1">The sequence shown here is derived from an EMBL/GenBank/DDBJ whole genome shotgun (WGS) entry which is preliminary data.</text>
</comment>
<keyword evidence="2" id="KW-1185">Reference proteome</keyword>
<dbReference type="InParanoid" id="A0A024GT04"/>
<sequence length="93" mass="10729">KFDGDYWVFGGGNYWDSVVDETRKVQTTVSKASQGCEERLNEGLDETEEERCLFTPEVKESKNQQEMDSTILEGKVTEVKDCQGFHYTVYLVF</sequence>
<evidence type="ECO:0000313" key="1">
    <source>
        <dbReference type="EMBL" id="CCI49857.1"/>
    </source>
</evidence>
<proteinExistence type="predicted"/>